<feature type="compositionally biased region" description="Basic residues" evidence="1">
    <location>
        <begin position="52"/>
        <end position="71"/>
    </location>
</feature>
<dbReference type="Proteomes" id="UP000008744">
    <property type="component" value="Unassembled WGS sequence"/>
</dbReference>
<gene>
    <name evidence="2" type="primary">Dper\GL16943</name>
    <name evidence="2" type="ORF">Dper_GL16943</name>
</gene>
<accession>B4HBM7</accession>
<sequence>MEAVDGTAQDAGRRHHTTTPQTDSRRTSTDISLIELNDKTNDDEGAEEGTTRRRHRRRRPRKAEPRRRRKEKRSERLSARNNDQETMLWIRDKQCTTAMAISVYNNKLRPRAQDQD</sequence>
<proteinExistence type="predicted"/>
<dbReference type="AlphaFoldDB" id="B4HBM7"/>
<organism evidence="3">
    <name type="scientific">Drosophila persimilis</name>
    <name type="common">Fruit fly</name>
    <dbReference type="NCBI Taxonomy" id="7234"/>
    <lineage>
        <taxon>Eukaryota</taxon>
        <taxon>Metazoa</taxon>
        <taxon>Ecdysozoa</taxon>
        <taxon>Arthropoda</taxon>
        <taxon>Hexapoda</taxon>
        <taxon>Insecta</taxon>
        <taxon>Pterygota</taxon>
        <taxon>Neoptera</taxon>
        <taxon>Endopterygota</taxon>
        <taxon>Diptera</taxon>
        <taxon>Brachycera</taxon>
        <taxon>Muscomorpha</taxon>
        <taxon>Ephydroidea</taxon>
        <taxon>Drosophilidae</taxon>
        <taxon>Drosophila</taxon>
        <taxon>Sophophora</taxon>
    </lineage>
</organism>
<evidence type="ECO:0000313" key="2">
    <source>
        <dbReference type="EMBL" id="EDW39431.1"/>
    </source>
</evidence>
<evidence type="ECO:0000313" key="3">
    <source>
        <dbReference type="Proteomes" id="UP000008744"/>
    </source>
</evidence>
<name>B4HBM7_DROPE</name>
<protein>
    <submittedName>
        <fullName evidence="2">GL16943</fullName>
    </submittedName>
</protein>
<dbReference type="HOGENOM" id="CLU_2099396_0_0_1"/>
<dbReference type="EMBL" id="CH479261">
    <property type="protein sequence ID" value="EDW39431.1"/>
    <property type="molecule type" value="Genomic_DNA"/>
</dbReference>
<keyword evidence="3" id="KW-1185">Reference proteome</keyword>
<evidence type="ECO:0000256" key="1">
    <source>
        <dbReference type="SAM" id="MobiDB-lite"/>
    </source>
</evidence>
<feature type="region of interest" description="Disordered" evidence="1">
    <location>
        <begin position="1"/>
        <end position="84"/>
    </location>
</feature>
<reference evidence="2 3" key="1">
    <citation type="journal article" date="2007" name="Nature">
        <title>Evolution of genes and genomes on the Drosophila phylogeny.</title>
        <authorList>
            <consortium name="Drosophila 12 Genomes Consortium"/>
            <person name="Clark A.G."/>
            <person name="Eisen M.B."/>
            <person name="Smith D.R."/>
            <person name="Bergman C.M."/>
            <person name="Oliver B."/>
            <person name="Markow T.A."/>
            <person name="Kaufman T.C."/>
            <person name="Kellis M."/>
            <person name="Gelbart W."/>
            <person name="Iyer V.N."/>
            <person name="Pollard D.A."/>
            <person name="Sackton T.B."/>
            <person name="Larracuente A.M."/>
            <person name="Singh N.D."/>
            <person name="Abad J.P."/>
            <person name="Abt D.N."/>
            <person name="Adryan B."/>
            <person name="Aguade M."/>
            <person name="Akashi H."/>
            <person name="Anderson W.W."/>
            <person name="Aquadro C.F."/>
            <person name="Ardell D.H."/>
            <person name="Arguello R."/>
            <person name="Artieri C.G."/>
            <person name="Barbash D.A."/>
            <person name="Barker D."/>
            <person name="Barsanti P."/>
            <person name="Batterham P."/>
            <person name="Batzoglou S."/>
            <person name="Begun D."/>
            <person name="Bhutkar A."/>
            <person name="Blanco E."/>
            <person name="Bosak S.A."/>
            <person name="Bradley R.K."/>
            <person name="Brand A.D."/>
            <person name="Brent M.R."/>
            <person name="Brooks A.N."/>
            <person name="Brown R.H."/>
            <person name="Butlin R.K."/>
            <person name="Caggese C."/>
            <person name="Calvi B.R."/>
            <person name="Bernardo de Carvalho A."/>
            <person name="Caspi A."/>
            <person name="Castrezana S."/>
            <person name="Celniker S.E."/>
            <person name="Chang J.L."/>
            <person name="Chapple C."/>
            <person name="Chatterji S."/>
            <person name="Chinwalla A."/>
            <person name="Civetta A."/>
            <person name="Clifton S.W."/>
            <person name="Comeron J.M."/>
            <person name="Costello J.C."/>
            <person name="Coyne J.A."/>
            <person name="Daub J."/>
            <person name="David R.G."/>
            <person name="Delcher A.L."/>
            <person name="Delehaunty K."/>
            <person name="Do C.B."/>
            <person name="Ebling H."/>
            <person name="Edwards K."/>
            <person name="Eickbush T."/>
            <person name="Evans J.D."/>
            <person name="Filipski A."/>
            <person name="Findeiss S."/>
            <person name="Freyhult E."/>
            <person name="Fulton L."/>
            <person name="Fulton R."/>
            <person name="Garcia A.C."/>
            <person name="Gardiner A."/>
            <person name="Garfield D.A."/>
            <person name="Garvin B.E."/>
            <person name="Gibson G."/>
            <person name="Gilbert D."/>
            <person name="Gnerre S."/>
            <person name="Godfrey J."/>
            <person name="Good R."/>
            <person name="Gotea V."/>
            <person name="Gravely B."/>
            <person name="Greenberg A.J."/>
            <person name="Griffiths-Jones S."/>
            <person name="Gross S."/>
            <person name="Guigo R."/>
            <person name="Gustafson E.A."/>
            <person name="Haerty W."/>
            <person name="Hahn M.W."/>
            <person name="Halligan D.L."/>
            <person name="Halpern A.L."/>
            <person name="Halter G.M."/>
            <person name="Han M.V."/>
            <person name="Heger A."/>
            <person name="Hillier L."/>
            <person name="Hinrichs A.S."/>
            <person name="Holmes I."/>
            <person name="Hoskins R.A."/>
            <person name="Hubisz M.J."/>
            <person name="Hultmark D."/>
            <person name="Huntley M.A."/>
            <person name="Jaffe D.B."/>
            <person name="Jagadeeshan S."/>
            <person name="Jeck W.R."/>
            <person name="Johnson J."/>
            <person name="Jones C.D."/>
            <person name="Jordan W.C."/>
            <person name="Karpen G.H."/>
            <person name="Kataoka E."/>
            <person name="Keightley P.D."/>
            <person name="Kheradpour P."/>
            <person name="Kirkness E.F."/>
            <person name="Koerich L.B."/>
            <person name="Kristiansen K."/>
            <person name="Kudrna D."/>
            <person name="Kulathinal R.J."/>
            <person name="Kumar S."/>
            <person name="Kwok R."/>
            <person name="Lander E."/>
            <person name="Langley C.H."/>
            <person name="Lapoint R."/>
            <person name="Lazzaro B.P."/>
            <person name="Lee S.J."/>
            <person name="Levesque L."/>
            <person name="Li R."/>
            <person name="Lin C.F."/>
            <person name="Lin M.F."/>
            <person name="Lindblad-Toh K."/>
            <person name="Llopart A."/>
            <person name="Long M."/>
            <person name="Low L."/>
            <person name="Lozovsky E."/>
            <person name="Lu J."/>
            <person name="Luo M."/>
            <person name="Machado C.A."/>
            <person name="Makalowski W."/>
            <person name="Marzo M."/>
            <person name="Matsuda M."/>
            <person name="Matzkin L."/>
            <person name="McAllister B."/>
            <person name="McBride C.S."/>
            <person name="McKernan B."/>
            <person name="McKernan K."/>
            <person name="Mendez-Lago M."/>
            <person name="Minx P."/>
            <person name="Mollenhauer M.U."/>
            <person name="Montooth K."/>
            <person name="Mount S.M."/>
            <person name="Mu X."/>
            <person name="Myers E."/>
            <person name="Negre B."/>
            <person name="Newfeld S."/>
            <person name="Nielsen R."/>
            <person name="Noor M.A."/>
            <person name="O'Grady P."/>
            <person name="Pachter L."/>
            <person name="Papaceit M."/>
            <person name="Parisi M.J."/>
            <person name="Parisi M."/>
            <person name="Parts L."/>
            <person name="Pedersen J.S."/>
            <person name="Pesole G."/>
            <person name="Phillippy A.M."/>
            <person name="Ponting C.P."/>
            <person name="Pop M."/>
            <person name="Porcelli D."/>
            <person name="Powell J.R."/>
            <person name="Prohaska S."/>
            <person name="Pruitt K."/>
            <person name="Puig M."/>
            <person name="Quesneville H."/>
            <person name="Ram K.R."/>
            <person name="Rand D."/>
            <person name="Rasmussen M.D."/>
            <person name="Reed L.K."/>
            <person name="Reenan R."/>
            <person name="Reily A."/>
            <person name="Remington K.A."/>
            <person name="Rieger T.T."/>
            <person name="Ritchie M.G."/>
            <person name="Robin C."/>
            <person name="Rogers Y.H."/>
            <person name="Rohde C."/>
            <person name="Rozas J."/>
            <person name="Rubenfield M.J."/>
            <person name="Ruiz A."/>
            <person name="Russo S."/>
            <person name="Salzberg S.L."/>
            <person name="Sanchez-Gracia A."/>
            <person name="Saranga D.J."/>
            <person name="Sato H."/>
            <person name="Schaeffer S.W."/>
            <person name="Schatz M.C."/>
            <person name="Schlenke T."/>
            <person name="Schwartz R."/>
            <person name="Segarra C."/>
            <person name="Singh R.S."/>
            <person name="Sirot L."/>
            <person name="Sirota M."/>
            <person name="Sisneros N.B."/>
            <person name="Smith C.D."/>
            <person name="Smith T.F."/>
            <person name="Spieth J."/>
            <person name="Stage D.E."/>
            <person name="Stark A."/>
            <person name="Stephan W."/>
            <person name="Strausberg R.L."/>
            <person name="Strempel S."/>
            <person name="Sturgill D."/>
            <person name="Sutton G."/>
            <person name="Sutton G.G."/>
            <person name="Tao W."/>
            <person name="Teichmann S."/>
            <person name="Tobari Y.N."/>
            <person name="Tomimura Y."/>
            <person name="Tsolas J.M."/>
            <person name="Valente V.L."/>
            <person name="Venter E."/>
            <person name="Venter J.C."/>
            <person name="Vicario S."/>
            <person name="Vieira F.G."/>
            <person name="Vilella A.J."/>
            <person name="Villasante A."/>
            <person name="Walenz B."/>
            <person name="Wang J."/>
            <person name="Wasserman M."/>
            <person name="Watts T."/>
            <person name="Wilson D."/>
            <person name="Wilson R.K."/>
            <person name="Wing R.A."/>
            <person name="Wolfner M.F."/>
            <person name="Wong A."/>
            <person name="Wong G.K."/>
            <person name="Wu C.I."/>
            <person name="Wu G."/>
            <person name="Yamamoto D."/>
            <person name="Yang H.P."/>
            <person name="Yang S.P."/>
            <person name="Yorke J.A."/>
            <person name="Yoshida K."/>
            <person name="Zdobnov E."/>
            <person name="Zhang P."/>
            <person name="Zhang Y."/>
            <person name="Zimin A.V."/>
            <person name="Baldwin J."/>
            <person name="Abdouelleil A."/>
            <person name="Abdulkadir J."/>
            <person name="Abebe A."/>
            <person name="Abera B."/>
            <person name="Abreu J."/>
            <person name="Acer S.C."/>
            <person name="Aftuck L."/>
            <person name="Alexander A."/>
            <person name="An P."/>
            <person name="Anderson E."/>
            <person name="Anderson S."/>
            <person name="Arachi H."/>
            <person name="Azer M."/>
            <person name="Bachantsang P."/>
            <person name="Barry A."/>
            <person name="Bayul T."/>
            <person name="Berlin A."/>
            <person name="Bessette D."/>
            <person name="Bloom T."/>
            <person name="Blye J."/>
            <person name="Boguslavskiy L."/>
            <person name="Bonnet C."/>
            <person name="Boukhgalter B."/>
            <person name="Bourzgui I."/>
            <person name="Brown A."/>
            <person name="Cahill P."/>
            <person name="Channer S."/>
            <person name="Cheshatsang Y."/>
            <person name="Chuda L."/>
            <person name="Citroen M."/>
            <person name="Collymore A."/>
            <person name="Cooke P."/>
            <person name="Costello M."/>
            <person name="D'Aco K."/>
            <person name="Daza R."/>
            <person name="De Haan G."/>
            <person name="DeGray S."/>
            <person name="DeMaso C."/>
            <person name="Dhargay N."/>
            <person name="Dooley K."/>
            <person name="Dooley E."/>
            <person name="Doricent M."/>
            <person name="Dorje P."/>
            <person name="Dorjee K."/>
            <person name="Dupes A."/>
            <person name="Elong R."/>
            <person name="Falk J."/>
            <person name="Farina A."/>
            <person name="Faro S."/>
            <person name="Ferguson D."/>
            <person name="Fisher S."/>
            <person name="Foley C.D."/>
            <person name="Franke A."/>
            <person name="Friedrich D."/>
            <person name="Gadbois L."/>
            <person name="Gearin G."/>
            <person name="Gearin C.R."/>
            <person name="Giannoukos G."/>
            <person name="Goode T."/>
            <person name="Graham J."/>
            <person name="Grandbois E."/>
            <person name="Grewal S."/>
            <person name="Gyaltsen K."/>
            <person name="Hafez N."/>
            <person name="Hagos B."/>
            <person name="Hall J."/>
            <person name="Henson C."/>
            <person name="Hollinger A."/>
            <person name="Honan T."/>
            <person name="Huard M.D."/>
            <person name="Hughes L."/>
            <person name="Hurhula B."/>
            <person name="Husby M.E."/>
            <person name="Kamat A."/>
            <person name="Kanga B."/>
            <person name="Kashin S."/>
            <person name="Khazanovich D."/>
            <person name="Kisner P."/>
            <person name="Lance K."/>
            <person name="Lara M."/>
            <person name="Lee W."/>
            <person name="Lennon N."/>
            <person name="Letendre F."/>
            <person name="LeVine R."/>
            <person name="Lipovsky A."/>
            <person name="Liu X."/>
            <person name="Liu J."/>
            <person name="Liu S."/>
            <person name="Lokyitsang T."/>
            <person name="Lokyitsang Y."/>
            <person name="Lubonja R."/>
            <person name="Lui A."/>
            <person name="MacDonald P."/>
            <person name="Magnisalis V."/>
            <person name="Maru K."/>
            <person name="Matthews C."/>
            <person name="McCusker W."/>
            <person name="McDonough S."/>
            <person name="Mehta T."/>
            <person name="Meldrim J."/>
            <person name="Meneus L."/>
            <person name="Mihai O."/>
            <person name="Mihalev A."/>
            <person name="Mihova T."/>
            <person name="Mittelman R."/>
            <person name="Mlenga V."/>
            <person name="Montmayeur A."/>
            <person name="Mulrain L."/>
            <person name="Navidi A."/>
            <person name="Naylor J."/>
            <person name="Negash T."/>
            <person name="Nguyen T."/>
            <person name="Nguyen N."/>
            <person name="Nicol R."/>
            <person name="Norbu C."/>
            <person name="Norbu N."/>
            <person name="Novod N."/>
            <person name="O'Neill B."/>
            <person name="Osman S."/>
            <person name="Markiewicz E."/>
            <person name="Oyono O.L."/>
            <person name="Patti C."/>
            <person name="Phunkhang P."/>
            <person name="Pierre F."/>
            <person name="Priest M."/>
            <person name="Raghuraman S."/>
            <person name="Rege F."/>
            <person name="Reyes R."/>
            <person name="Rise C."/>
            <person name="Rogov P."/>
            <person name="Ross K."/>
            <person name="Ryan E."/>
            <person name="Settipalli S."/>
            <person name="Shea T."/>
            <person name="Sherpa N."/>
            <person name="Shi L."/>
            <person name="Shih D."/>
            <person name="Sparrow T."/>
            <person name="Spaulding J."/>
            <person name="Stalker J."/>
            <person name="Stange-Thomann N."/>
            <person name="Stavropoulos S."/>
            <person name="Stone C."/>
            <person name="Strader C."/>
            <person name="Tesfaye S."/>
            <person name="Thomson T."/>
            <person name="Thoulutsang Y."/>
            <person name="Thoulutsang D."/>
            <person name="Topham K."/>
            <person name="Topping I."/>
            <person name="Tsamla T."/>
            <person name="Vassiliev H."/>
            <person name="Vo A."/>
            <person name="Wangchuk T."/>
            <person name="Wangdi T."/>
            <person name="Weiand M."/>
            <person name="Wilkinson J."/>
            <person name="Wilson A."/>
            <person name="Yadav S."/>
            <person name="Young G."/>
            <person name="Yu Q."/>
            <person name="Zembek L."/>
            <person name="Zhong D."/>
            <person name="Zimmer A."/>
            <person name="Zwirko Z."/>
            <person name="Jaffe D.B."/>
            <person name="Alvarez P."/>
            <person name="Brockman W."/>
            <person name="Butler J."/>
            <person name="Chin C."/>
            <person name="Gnerre S."/>
            <person name="Grabherr M."/>
            <person name="Kleber M."/>
            <person name="Mauceli E."/>
            <person name="MacCallum I."/>
        </authorList>
    </citation>
    <scope>NUCLEOTIDE SEQUENCE [LARGE SCALE GENOMIC DNA]</scope>
    <source>
        <strain evidence="3">MSH-3 / Tucson 14011-0111.49</strain>
    </source>
</reference>